<comment type="caution">
    <text evidence="1">The sequence shown here is derived from an EMBL/GenBank/DDBJ whole genome shotgun (WGS) entry which is preliminary data.</text>
</comment>
<organism evidence="1 2">
    <name type="scientific">Faecalibacterium langellae</name>
    <dbReference type="NCBI Taxonomy" id="3435293"/>
    <lineage>
        <taxon>Bacteria</taxon>
        <taxon>Bacillati</taxon>
        <taxon>Bacillota</taxon>
        <taxon>Clostridia</taxon>
        <taxon>Eubacteriales</taxon>
        <taxon>Oscillospiraceae</taxon>
        <taxon>Faecalibacterium</taxon>
    </lineage>
</organism>
<accession>A0A2A6Z820</accession>
<keyword evidence="2" id="KW-1185">Reference proteome</keyword>
<dbReference type="AlphaFoldDB" id="A0A2A6Z820"/>
<evidence type="ECO:0000313" key="1">
    <source>
        <dbReference type="EMBL" id="PDX57501.1"/>
    </source>
</evidence>
<dbReference type="EMBL" id="NMTQ01000037">
    <property type="protein sequence ID" value="PDX57501.1"/>
    <property type="molecule type" value="Genomic_DNA"/>
</dbReference>
<proteinExistence type="predicted"/>
<sequence length="152" mass="17163">MKVLSNRTKIAAAINFSQYPVIRIDLSKTDLYGVVGAPVRIDNGTFTTGEPYFVRGYLRTFKDENVLTFDAGGVALKANLSYSDYERMLEYTNAPIVKPDQDILVCMVDSERRLVYDPVVLRTGKRVDPYCMTPLDLERCKIPAAEEVERNA</sequence>
<name>A0A2A6Z820_9FIRM</name>
<gene>
    <name evidence="1" type="ORF">CGS46_13355</name>
</gene>
<dbReference type="Proteomes" id="UP000220752">
    <property type="component" value="Unassembled WGS sequence"/>
</dbReference>
<protein>
    <submittedName>
        <fullName evidence="1">Uncharacterized protein</fullName>
    </submittedName>
</protein>
<reference evidence="1 2" key="1">
    <citation type="journal article" date="2017" name="Front. Microbiol.">
        <title>New Insights into the Diversity of the Genus Faecalibacterium.</title>
        <authorList>
            <person name="Benevides L."/>
            <person name="Burman S."/>
            <person name="Martin R."/>
            <person name="Robert V."/>
            <person name="Thomas M."/>
            <person name="Miquel S."/>
            <person name="Chain F."/>
            <person name="Sokol H."/>
            <person name="Bermudez-Humaran L.G."/>
            <person name="Morrison M."/>
            <person name="Langella P."/>
            <person name="Azevedo V.A."/>
            <person name="Chatel J.M."/>
            <person name="Soares S."/>
        </authorList>
    </citation>
    <scope>NUCLEOTIDE SEQUENCE [LARGE SCALE GENOMIC DNA]</scope>
    <source>
        <strain evidence="2">CNCM I-4540</strain>
    </source>
</reference>
<evidence type="ECO:0000313" key="2">
    <source>
        <dbReference type="Proteomes" id="UP000220752"/>
    </source>
</evidence>